<dbReference type="Gene3D" id="1.10.340.70">
    <property type="match status" value="1"/>
</dbReference>
<dbReference type="OrthoDB" id="425619at2759"/>
<protein>
    <recommendedName>
        <fullName evidence="1">Integrase zinc-binding domain-containing protein</fullName>
    </recommendedName>
</protein>
<accession>A0A814M591</accession>
<evidence type="ECO:0000259" key="1">
    <source>
        <dbReference type="Pfam" id="PF17921"/>
    </source>
</evidence>
<keyword evidence="3" id="KW-1185">Reference proteome</keyword>
<dbReference type="AlphaFoldDB" id="A0A814M591"/>
<evidence type="ECO:0000313" key="3">
    <source>
        <dbReference type="Proteomes" id="UP000663879"/>
    </source>
</evidence>
<dbReference type="PANTHER" id="PTHR47266">
    <property type="entry name" value="ENDONUCLEASE-RELATED"/>
    <property type="match status" value="1"/>
</dbReference>
<feature type="domain" description="Integrase zinc-binding" evidence="1">
    <location>
        <begin position="44"/>
        <end position="98"/>
    </location>
</feature>
<organism evidence="2 3">
    <name type="scientific">Brachionus calyciflorus</name>
    <dbReference type="NCBI Taxonomy" id="104777"/>
    <lineage>
        <taxon>Eukaryota</taxon>
        <taxon>Metazoa</taxon>
        <taxon>Spiralia</taxon>
        <taxon>Gnathifera</taxon>
        <taxon>Rotifera</taxon>
        <taxon>Eurotatoria</taxon>
        <taxon>Monogononta</taxon>
        <taxon>Pseudotrocha</taxon>
        <taxon>Ploima</taxon>
        <taxon>Brachionidae</taxon>
        <taxon>Brachionus</taxon>
    </lineage>
</organism>
<dbReference type="Proteomes" id="UP000663879">
    <property type="component" value="Unassembled WGS sequence"/>
</dbReference>
<name>A0A814M591_9BILA</name>
<dbReference type="InterPro" id="IPR052160">
    <property type="entry name" value="Gypsy_RT_Integrase-like"/>
</dbReference>
<comment type="caution">
    <text evidence="2">The sequence shown here is derived from an EMBL/GenBank/DDBJ whole genome shotgun (WGS) entry which is preliminary data.</text>
</comment>
<dbReference type="EMBL" id="CAJNOC010006308">
    <property type="protein sequence ID" value="CAF1075008.1"/>
    <property type="molecule type" value="Genomic_DNA"/>
</dbReference>
<dbReference type="Pfam" id="PF17921">
    <property type="entry name" value="Integrase_H2C2"/>
    <property type="match status" value="1"/>
</dbReference>
<reference evidence="2" key="1">
    <citation type="submission" date="2021-02" db="EMBL/GenBank/DDBJ databases">
        <authorList>
            <person name="Nowell W R."/>
        </authorList>
    </citation>
    <scope>NUCLEOTIDE SEQUENCE</scope>
    <source>
        <strain evidence="2">Ploen Becks lab</strain>
    </source>
</reference>
<sequence length="139" mass="16202">MLPGLGRNQVNRIKRNAKFSYDEKRDKVNFKPKNSSNYLEVPKPDKRLSINKKFHSIGHFASESTINRIIEKYWWKNLRKNVEKFVKQCKICLRNQPSKVLDHPAQYLKVTGIFDRIGIDLVLGLPETVDGYIGLFVIV</sequence>
<evidence type="ECO:0000313" key="2">
    <source>
        <dbReference type="EMBL" id="CAF1075008.1"/>
    </source>
</evidence>
<proteinExistence type="predicted"/>
<dbReference type="InterPro" id="IPR041588">
    <property type="entry name" value="Integrase_H2C2"/>
</dbReference>
<gene>
    <name evidence="2" type="ORF">OXX778_LOCUS19919</name>
</gene>